<accession>A0A139NUP9</accession>
<sequence length="145" mass="17211">MQLKLKNKDLLTIKCVLEKLHIQNMKINRGKVKFYKHILAKIEEYYQDEQEILKKVAIINDEGSFETDENGNIQLQDGESYENVNHQLNELAQEEAVFHAGEYEEQYKTFFAWLTECEEDLTMDESILIDELLEQFESQSEKEEK</sequence>
<comment type="caution">
    <text evidence="1">The sequence shown here is derived from an EMBL/GenBank/DDBJ whole genome shotgun (WGS) entry which is preliminary data.</text>
</comment>
<dbReference type="AlphaFoldDB" id="A0A139NUP9"/>
<evidence type="ECO:0000313" key="2">
    <source>
        <dbReference type="Proteomes" id="UP000070497"/>
    </source>
</evidence>
<dbReference type="PATRIC" id="fig|1303.77.peg.1885"/>
<name>A0A139NUP9_STROR</name>
<dbReference type="InterPro" id="IPR011675">
    <property type="entry name" value="DUF1617"/>
</dbReference>
<dbReference type="EMBL" id="LQRI01000218">
    <property type="protein sequence ID" value="KXT79563.1"/>
    <property type="molecule type" value="Genomic_DNA"/>
</dbReference>
<dbReference type="Pfam" id="PF07761">
    <property type="entry name" value="DUF1617"/>
    <property type="match status" value="1"/>
</dbReference>
<dbReference type="Proteomes" id="UP000070497">
    <property type="component" value="Unassembled WGS sequence"/>
</dbReference>
<protein>
    <submittedName>
        <fullName evidence="1">Phage protein</fullName>
    </submittedName>
</protein>
<reference evidence="1 2" key="1">
    <citation type="submission" date="2016-01" db="EMBL/GenBank/DDBJ databases">
        <title>Highly variable Streptococcus oralis are common among viridans streptococci isolated from primates.</title>
        <authorList>
            <person name="Denapaite D."/>
            <person name="Rieger M."/>
            <person name="Koendgen S."/>
            <person name="Brueckner R."/>
            <person name="Ochigava I."/>
            <person name="Kappeler P."/>
            <person name="Maetz-Rensing K."/>
            <person name="Leendertz F."/>
            <person name="Hakenbeck R."/>
        </authorList>
    </citation>
    <scope>NUCLEOTIDE SEQUENCE [LARGE SCALE GENOMIC DNA]</scope>
    <source>
        <strain evidence="1 2">DD14</strain>
    </source>
</reference>
<organism evidence="1 2">
    <name type="scientific">Streptococcus oralis</name>
    <dbReference type="NCBI Taxonomy" id="1303"/>
    <lineage>
        <taxon>Bacteria</taxon>
        <taxon>Bacillati</taxon>
        <taxon>Bacillota</taxon>
        <taxon>Bacilli</taxon>
        <taxon>Lactobacillales</taxon>
        <taxon>Streptococcaceae</taxon>
        <taxon>Streptococcus</taxon>
    </lineage>
</organism>
<gene>
    <name evidence="1" type="ORF">SORDD14_01697</name>
</gene>
<dbReference type="RefSeq" id="WP_061420131.1">
    <property type="nucleotide sequence ID" value="NZ_KQ969340.1"/>
</dbReference>
<proteinExistence type="predicted"/>
<evidence type="ECO:0000313" key="1">
    <source>
        <dbReference type="EMBL" id="KXT79563.1"/>
    </source>
</evidence>